<dbReference type="PANTHER" id="PTHR24208:SF166">
    <property type="entry name" value="LIM HOMEOBOX TRANSCRIPTION FACTOR 1 ALPHA, ISOFORM B"/>
    <property type="match status" value="1"/>
</dbReference>
<dbReference type="InterPro" id="IPR050453">
    <property type="entry name" value="LIM_Homeobox_TF"/>
</dbReference>
<evidence type="ECO:0000256" key="2">
    <source>
        <dbReference type="ARBA" id="ARBA00022723"/>
    </source>
</evidence>
<evidence type="ECO:0000256" key="11">
    <source>
        <dbReference type="RuleBase" id="RU000682"/>
    </source>
</evidence>
<dbReference type="GO" id="GO:0046872">
    <property type="term" value="F:metal ion binding"/>
    <property type="evidence" value="ECO:0007669"/>
    <property type="project" value="UniProtKB-KW"/>
</dbReference>
<evidence type="ECO:0000256" key="10">
    <source>
        <dbReference type="PROSITE-ProRule" id="PRU00125"/>
    </source>
</evidence>
<feature type="domain" description="LIM zinc-binding" evidence="12">
    <location>
        <begin position="75"/>
        <end position="137"/>
    </location>
</feature>
<evidence type="ECO:0000256" key="5">
    <source>
        <dbReference type="ARBA" id="ARBA00023038"/>
    </source>
</evidence>
<keyword evidence="4 10" id="KW-0862">Zinc</keyword>
<dbReference type="Gene3D" id="2.10.110.10">
    <property type="entry name" value="Cysteine Rich Protein"/>
    <property type="match status" value="2"/>
</dbReference>
<protein>
    <submittedName>
        <fullName evidence="14">Uncharacterized protein</fullName>
    </submittedName>
</protein>
<name>A0AAU9VVL8_9CNID</name>
<dbReference type="Gene3D" id="1.10.10.60">
    <property type="entry name" value="Homeodomain-like"/>
    <property type="match status" value="1"/>
</dbReference>
<dbReference type="PANTHER" id="PTHR24208">
    <property type="entry name" value="LIM/HOMEOBOX PROTEIN LHX"/>
    <property type="match status" value="1"/>
</dbReference>
<dbReference type="EMBL" id="CALNXJ010000004">
    <property type="protein sequence ID" value="CAH3037387.1"/>
    <property type="molecule type" value="Genomic_DNA"/>
</dbReference>
<dbReference type="GO" id="GO:0030182">
    <property type="term" value="P:neuron differentiation"/>
    <property type="evidence" value="ECO:0007669"/>
    <property type="project" value="TreeGrafter"/>
</dbReference>
<dbReference type="PROSITE" id="PS50023">
    <property type="entry name" value="LIM_DOMAIN_2"/>
    <property type="match status" value="2"/>
</dbReference>
<evidence type="ECO:0000256" key="7">
    <source>
        <dbReference type="ARBA" id="ARBA00023155"/>
    </source>
</evidence>
<dbReference type="SUPFAM" id="SSF57716">
    <property type="entry name" value="Glucocorticoid receptor-like (DNA-binding domain)"/>
    <property type="match status" value="2"/>
</dbReference>
<dbReference type="Proteomes" id="UP001159428">
    <property type="component" value="Unassembled WGS sequence"/>
</dbReference>
<accession>A0AAU9VVL8</accession>
<evidence type="ECO:0000259" key="12">
    <source>
        <dbReference type="PROSITE" id="PS50023"/>
    </source>
</evidence>
<comment type="caution">
    <text evidence="14">The sequence shown here is derived from an EMBL/GenBank/DDBJ whole genome shotgun (WGS) entry which is preliminary data.</text>
</comment>
<evidence type="ECO:0000256" key="1">
    <source>
        <dbReference type="ARBA" id="ARBA00004123"/>
    </source>
</evidence>
<evidence type="ECO:0000256" key="3">
    <source>
        <dbReference type="ARBA" id="ARBA00022737"/>
    </source>
</evidence>
<dbReference type="InterPro" id="IPR009057">
    <property type="entry name" value="Homeodomain-like_sf"/>
</dbReference>
<evidence type="ECO:0000256" key="4">
    <source>
        <dbReference type="ARBA" id="ARBA00022833"/>
    </source>
</evidence>
<dbReference type="InterPro" id="IPR001356">
    <property type="entry name" value="HD"/>
</dbReference>
<evidence type="ECO:0000256" key="8">
    <source>
        <dbReference type="ARBA" id="ARBA00023242"/>
    </source>
</evidence>
<evidence type="ECO:0000313" key="15">
    <source>
        <dbReference type="Proteomes" id="UP001159428"/>
    </source>
</evidence>
<sequence>LIFILTGTENRFYSKCGGCNEDIRDKYLLQALGKLWHVYCLRCCDCRETLDEGTCFFRDGDILCQIDFFRRYGKACSICHEGISPQQSVRKVKDKVYHITCFSCVSCKRQLSTGDLFYMLEDGRVICKQDLDESKYSGDSNQSSPCESPSIKGKRVRTFITAQQLKVLKSVYLSTPRPDLAERHRISEVTGLDMRVVQVWFQNRRAKERRQNHRDKNPWINHFNKIAKRRSLSLDLSSTIGATSYPEGQFTVRLFTNILSKRNTYFLSAFSTCSAAQQTEAVNQSAIMDPMSSLAMRRVASAPVSPSVTSGARFSFAFHSPSFPPVHELLELCEEELRTLMHQPPACTQLSPTHSYYADSESGLSNINTPIDERYFVFPDTSTPSSSAYPSSSLAFSFDPVVTNTLSSATRP</sequence>
<dbReference type="FunFam" id="2.10.110.10:FF:000136">
    <property type="entry name" value="LIM domain family"/>
    <property type="match status" value="1"/>
</dbReference>
<keyword evidence="3" id="KW-0677">Repeat</keyword>
<dbReference type="InterPro" id="IPR001781">
    <property type="entry name" value="Znf_LIM"/>
</dbReference>
<keyword evidence="7 9" id="KW-0371">Homeobox</keyword>
<feature type="domain" description="LIM zinc-binding" evidence="12">
    <location>
        <begin position="14"/>
        <end position="74"/>
    </location>
</feature>
<keyword evidence="8 9" id="KW-0539">Nucleus</keyword>
<evidence type="ECO:0000256" key="6">
    <source>
        <dbReference type="ARBA" id="ARBA00023125"/>
    </source>
</evidence>
<dbReference type="SMART" id="SM00132">
    <property type="entry name" value="LIM"/>
    <property type="match status" value="2"/>
</dbReference>
<dbReference type="InterPro" id="IPR017970">
    <property type="entry name" value="Homeobox_CS"/>
</dbReference>
<dbReference type="AlphaFoldDB" id="A0AAU9VVL8"/>
<dbReference type="PROSITE" id="PS50071">
    <property type="entry name" value="HOMEOBOX_2"/>
    <property type="match status" value="1"/>
</dbReference>
<dbReference type="GO" id="GO:0000977">
    <property type="term" value="F:RNA polymerase II transcription regulatory region sequence-specific DNA binding"/>
    <property type="evidence" value="ECO:0007669"/>
    <property type="project" value="TreeGrafter"/>
</dbReference>
<keyword evidence="6 9" id="KW-0238">DNA-binding</keyword>
<dbReference type="GO" id="GO:0000981">
    <property type="term" value="F:DNA-binding transcription factor activity, RNA polymerase II-specific"/>
    <property type="evidence" value="ECO:0007669"/>
    <property type="project" value="InterPro"/>
</dbReference>
<feature type="DNA-binding region" description="Homeobox" evidence="9">
    <location>
        <begin position="153"/>
        <end position="212"/>
    </location>
</feature>
<evidence type="ECO:0000313" key="14">
    <source>
        <dbReference type="EMBL" id="CAH3037387.1"/>
    </source>
</evidence>
<dbReference type="Pfam" id="PF00046">
    <property type="entry name" value="Homeodomain"/>
    <property type="match status" value="1"/>
</dbReference>
<feature type="non-terminal residue" evidence="14">
    <location>
        <position position="1"/>
    </location>
</feature>
<keyword evidence="5 10" id="KW-0440">LIM domain</keyword>
<keyword evidence="2 10" id="KW-0479">Metal-binding</keyword>
<dbReference type="Pfam" id="PF00412">
    <property type="entry name" value="LIM"/>
    <property type="match status" value="2"/>
</dbReference>
<feature type="domain" description="Homeobox" evidence="13">
    <location>
        <begin position="151"/>
        <end position="211"/>
    </location>
</feature>
<dbReference type="SMART" id="SM00389">
    <property type="entry name" value="HOX"/>
    <property type="match status" value="1"/>
</dbReference>
<dbReference type="PROSITE" id="PS00027">
    <property type="entry name" value="HOMEOBOX_1"/>
    <property type="match status" value="1"/>
</dbReference>
<dbReference type="GO" id="GO:0005634">
    <property type="term" value="C:nucleus"/>
    <property type="evidence" value="ECO:0007669"/>
    <property type="project" value="UniProtKB-SubCell"/>
</dbReference>
<evidence type="ECO:0000259" key="13">
    <source>
        <dbReference type="PROSITE" id="PS50071"/>
    </source>
</evidence>
<comment type="subcellular location">
    <subcellularLocation>
        <location evidence="1 9 11">Nucleus</location>
    </subcellularLocation>
</comment>
<keyword evidence="15" id="KW-1185">Reference proteome</keyword>
<organism evidence="14 15">
    <name type="scientific">Pocillopora meandrina</name>
    <dbReference type="NCBI Taxonomy" id="46732"/>
    <lineage>
        <taxon>Eukaryota</taxon>
        <taxon>Metazoa</taxon>
        <taxon>Cnidaria</taxon>
        <taxon>Anthozoa</taxon>
        <taxon>Hexacorallia</taxon>
        <taxon>Scleractinia</taxon>
        <taxon>Astrocoeniina</taxon>
        <taxon>Pocilloporidae</taxon>
        <taxon>Pocillopora</taxon>
    </lineage>
</organism>
<dbReference type="CDD" id="cd00086">
    <property type="entry name" value="homeodomain"/>
    <property type="match status" value="1"/>
</dbReference>
<proteinExistence type="predicted"/>
<reference evidence="14 15" key="1">
    <citation type="submission" date="2022-05" db="EMBL/GenBank/DDBJ databases">
        <authorList>
            <consortium name="Genoscope - CEA"/>
            <person name="William W."/>
        </authorList>
    </citation>
    <scope>NUCLEOTIDE SEQUENCE [LARGE SCALE GENOMIC DNA]</scope>
</reference>
<evidence type="ECO:0000256" key="9">
    <source>
        <dbReference type="PROSITE-ProRule" id="PRU00108"/>
    </source>
</evidence>
<gene>
    <name evidence="14" type="ORF">PMEA_00021954</name>
</gene>
<dbReference type="SUPFAM" id="SSF46689">
    <property type="entry name" value="Homeodomain-like"/>
    <property type="match status" value="1"/>
</dbReference>
<dbReference type="PROSITE" id="PS00478">
    <property type="entry name" value="LIM_DOMAIN_1"/>
    <property type="match status" value="2"/>
</dbReference>